<feature type="compositionally biased region" description="Basic and acidic residues" evidence="1">
    <location>
        <begin position="38"/>
        <end position="47"/>
    </location>
</feature>
<sequence length="59" mass="6212">MTTTAECTRCADDRDRRLLAALVAIRAGVEAIAEAVAEDPRVRHEEPGDVGPTAPKAAP</sequence>
<dbReference type="EMBL" id="LT629695">
    <property type="protein sequence ID" value="SDH62969.1"/>
    <property type="molecule type" value="Genomic_DNA"/>
</dbReference>
<dbReference type="AlphaFoldDB" id="A0A1G8DZU0"/>
<evidence type="ECO:0000256" key="1">
    <source>
        <dbReference type="SAM" id="MobiDB-lite"/>
    </source>
</evidence>
<keyword evidence="3" id="KW-1185">Reference proteome</keyword>
<evidence type="ECO:0000313" key="2">
    <source>
        <dbReference type="EMBL" id="SDH62969.1"/>
    </source>
</evidence>
<proteinExistence type="predicted"/>
<organism evidence="2 3">
    <name type="scientific">Agrococcus jejuensis</name>
    <dbReference type="NCBI Taxonomy" id="399736"/>
    <lineage>
        <taxon>Bacteria</taxon>
        <taxon>Bacillati</taxon>
        <taxon>Actinomycetota</taxon>
        <taxon>Actinomycetes</taxon>
        <taxon>Micrococcales</taxon>
        <taxon>Microbacteriaceae</taxon>
        <taxon>Agrococcus</taxon>
    </lineage>
</organism>
<dbReference type="Proteomes" id="UP000198822">
    <property type="component" value="Chromosome I"/>
</dbReference>
<feature type="region of interest" description="Disordered" evidence="1">
    <location>
        <begin position="37"/>
        <end position="59"/>
    </location>
</feature>
<name>A0A1G8DZU0_9MICO</name>
<gene>
    <name evidence="2" type="ORF">SAMN04489720_1832</name>
</gene>
<reference evidence="3" key="1">
    <citation type="submission" date="2016-10" db="EMBL/GenBank/DDBJ databases">
        <authorList>
            <person name="Varghese N."/>
            <person name="Submissions S."/>
        </authorList>
    </citation>
    <scope>NUCLEOTIDE SEQUENCE [LARGE SCALE GENOMIC DNA]</scope>
    <source>
        <strain evidence="3">DSM 22002</strain>
    </source>
</reference>
<protein>
    <submittedName>
        <fullName evidence="2">Uncharacterized protein</fullName>
    </submittedName>
</protein>
<evidence type="ECO:0000313" key="3">
    <source>
        <dbReference type="Proteomes" id="UP000198822"/>
    </source>
</evidence>
<accession>A0A1G8DZU0</accession>
<dbReference type="STRING" id="399736.SAMN04489720_1832"/>
<dbReference type="RefSeq" id="WP_157674743.1">
    <property type="nucleotide sequence ID" value="NZ_LT629695.1"/>
</dbReference>